<feature type="binding site" evidence="4">
    <location>
        <position position="63"/>
    </location>
    <ligand>
        <name>Zn(2+)</name>
        <dbReference type="ChEBI" id="CHEBI:29105"/>
    </ligand>
</feature>
<dbReference type="Pfam" id="PF01979">
    <property type="entry name" value="Amidohydro_1"/>
    <property type="match status" value="1"/>
</dbReference>
<feature type="binding site" evidence="4">
    <location>
        <position position="61"/>
    </location>
    <ligand>
        <name>Zn(2+)</name>
        <dbReference type="ChEBI" id="CHEBI:29105"/>
    </ligand>
</feature>
<dbReference type="InterPro" id="IPR006680">
    <property type="entry name" value="Amidohydro-rel"/>
</dbReference>
<dbReference type="AlphaFoldDB" id="A0AAU9EEM6"/>
<keyword evidence="2 4" id="KW-0378">Hydrolase</keyword>
<evidence type="ECO:0000256" key="1">
    <source>
        <dbReference type="ARBA" id="ARBA00022723"/>
    </source>
</evidence>
<feature type="binding site" evidence="4">
    <location>
        <position position="142"/>
    </location>
    <ligand>
        <name>substrate</name>
    </ligand>
</feature>
<comment type="similarity">
    <text evidence="4">Belongs to the metallo-dependent hydrolases superfamily. MTA/SAH deaminase family.</text>
</comment>
<dbReference type="SUPFAM" id="SSF51556">
    <property type="entry name" value="Metallo-dependent hydrolases"/>
    <property type="match status" value="1"/>
</dbReference>
<organism evidence="6 7">
    <name type="scientific">Helicovermis profundi</name>
    <dbReference type="NCBI Taxonomy" id="3065157"/>
    <lineage>
        <taxon>Bacteria</taxon>
        <taxon>Bacillati</taxon>
        <taxon>Bacillota</taxon>
        <taxon>Clostridia</taxon>
        <taxon>Helicovermis</taxon>
    </lineage>
</organism>
<feature type="binding site" evidence="4">
    <location>
        <position position="297"/>
    </location>
    <ligand>
        <name>Zn(2+)</name>
        <dbReference type="ChEBI" id="CHEBI:29105"/>
    </ligand>
</feature>
<feature type="binding site" evidence="4">
    <location>
        <position position="212"/>
    </location>
    <ligand>
        <name>substrate</name>
    </ligand>
</feature>
<comment type="caution">
    <text evidence="4">Lacks conserved residue(s) required for the propagation of feature annotation.</text>
</comment>
<comment type="catalytic activity">
    <reaction evidence="4">
        <text>S-adenosyl-L-homocysteine + H2O + H(+) = S-inosyl-L-homocysteine + NH4(+)</text>
        <dbReference type="Rhea" id="RHEA:20716"/>
        <dbReference type="ChEBI" id="CHEBI:15377"/>
        <dbReference type="ChEBI" id="CHEBI:15378"/>
        <dbReference type="ChEBI" id="CHEBI:28938"/>
        <dbReference type="ChEBI" id="CHEBI:57856"/>
        <dbReference type="ChEBI" id="CHEBI:57985"/>
        <dbReference type="EC" id="3.5.4.28"/>
    </reaction>
</comment>
<evidence type="ECO:0000259" key="5">
    <source>
        <dbReference type="Pfam" id="PF01979"/>
    </source>
</evidence>
<dbReference type="GO" id="GO:0046872">
    <property type="term" value="F:metal ion binding"/>
    <property type="evidence" value="ECO:0007669"/>
    <property type="project" value="UniProtKB-KW"/>
</dbReference>
<keyword evidence="7" id="KW-1185">Reference proteome</keyword>
<dbReference type="EMBL" id="AP028654">
    <property type="protein sequence ID" value="BEP29147.1"/>
    <property type="molecule type" value="Genomic_DNA"/>
</dbReference>
<dbReference type="SUPFAM" id="SSF51338">
    <property type="entry name" value="Composite domain of metallo-dependent hydrolases"/>
    <property type="match status" value="1"/>
</dbReference>
<dbReference type="Gene3D" id="2.30.40.10">
    <property type="entry name" value="Urease, subunit C, domain 1"/>
    <property type="match status" value="1"/>
</dbReference>
<dbReference type="HAMAP" id="MF_01281">
    <property type="entry name" value="MTA_SAH_deamin"/>
    <property type="match status" value="1"/>
</dbReference>
<feature type="domain" description="Amidohydrolase-related" evidence="5">
    <location>
        <begin position="53"/>
        <end position="401"/>
    </location>
</feature>
<keyword evidence="3 4" id="KW-0862">Zinc</keyword>
<dbReference type="InterPro" id="IPR050287">
    <property type="entry name" value="MTA/SAH_deaminase"/>
</dbReference>
<gene>
    <name evidence="4" type="primary">mtaD</name>
    <name evidence="6" type="ORF">HLPR_14780</name>
</gene>
<evidence type="ECO:0000256" key="2">
    <source>
        <dbReference type="ARBA" id="ARBA00022801"/>
    </source>
</evidence>
<name>A0AAU9EEM6_9FIRM</name>
<dbReference type="InterPro" id="IPR023512">
    <property type="entry name" value="Deaminase_MtaD/DadD"/>
</dbReference>
<feature type="binding site" evidence="4">
    <location>
        <position position="297"/>
    </location>
    <ligand>
        <name>substrate</name>
    </ligand>
</feature>
<dbReference type="FunFam" id="3.20.20.140:FF:000014">
    <property type="entry name" value="5-methylthioadenosine/S-adenosylhomocysteine deaminase"/>
    <property type="match status" value="1"/>
</dbReference>
<reference evidence="6 7" key="1">
    <citation type="submission" date="2023-08" db="EMBL/GenBank/DDBJ databases">
        <title>Helicovermis profunda gen. nov., sp. nov., a novel mesophilic, fermentative bacterium within the Bacillota from a deep-sea hydrothermal vent chimney.</title>
        <authorList>
            <person name="Miyazaki U."/>
            <person name="Mizutani D."/>
            <person name="Hashimoto Y."/>
            <person name="Tame A."/>
            <person name="Sawayama S."/>
            <person name="Miyazaki J."/>
            <person name="Takai K."/>
            <person name="Nakagawa S."/>
        </authorList>
    </citation>
    <scope>NUCLEOTIDE SEQUENCE [LARGE SCALE GENOMIC DNA]</scope>
    <source>
        <strain evidence="6 7">S502</strain>
    </source>
</reference>
<dbReference type="EC" id="3.5.4.31" evidence="4"/>
<dbReference type="PANTHER" id="PTHR43794:SF11">
    <property type="entry name" value="AMIDOHYDROLASE-RELATED DOMAIN-CONTAINING PROTEIN"/>
    <property type="match status" value="1"/>
</dbReference>
<dbReference type="CDD" id="cd01298">
    <property type="entry name" value="ATZ_TRZ_like"/>
    <property type="match status" value="1"/>
</dbReference>
<dbReference type="RefSeq" id="WP_338534815.1">
    <property type="nucleotide sequence ID" value="NZ_AP028654.1"/>
</dbReference>
<dbReference type="GO" id="GO:0090614">
    <property type="term" value="F:5'-methylthioadenosine deaminase activity"/>
    <property type="evidence" value="ECO:0007669"/>
    <property type="project" value="UniProtKB-UniRule"/>
</dbReference>
<comment type="function">
    <text evidence="4">Catalyzes the deamination of 5-methylthioadenosine and S-adenosyl-L-homocysteine into 5-methylthioinosine and S-inosyl-L-homocysteine, respectively. Is also able to deaminate adenosine.</text>
</comment>
<evidence type="ECO:0000256" key="3">
    <source>
        <dbReference type="ARBA" id="ARBA00022833"/>
    </source>
</evidence>
<proteinExistence type="inferred from homology"/>
<feature type="binding site" evidence="4">
    <location>
        <position position="209"/>
    </location>
    <ligand>
        <name>Zn(2+)</name>
        <dbReference type="ChEBI" id="CHEBI:29105"/>
    </ligand>
</feature>
<dbReference type="InterPro" id="IPR032466">
    <property type="entry name" value="Metal_Hydrolase"/>
</dbReference>
<sequence>MNILIRNTKLLTMKKEEIIISNIGIVEDEIAFIGNVPDEFIPDEIIDGENFITMPGLINAHTHIAMSLMRNYADDLPFWPWLTEKIWPLEEKLEGEDVYWGSLLSIVEMIKSGITCFNDMYFFMDDVAKAVEISGIRANLSRGLTGEGRSDEAIAKLDESFKLYKDWNNKADGLIKVELGPHAPYTCDNEYLKEISKRNEEYDLGIHIHLSESPKEVEDSYKEYGMSPIEKVEKTGLFKYRTMAAHCVHISDNDIKILSENNVTVLNNPGSNMKLANGFAKVKKLIDNGVNVALGTDGSSSNNNLNMFEEINYAALINKALSNEPTDIPAFEALKMATINGAKALGREKEIGTIEVGKKADIIMIDIEKPHFYPRYNLISSLVYSASAADVCNVIINGKIIMKNYIVETINEREIMHKANEKAMELVDRIN</sequence>
<dbReference type="Proteomes" id="UP001321786">
    <property type="component" value="Chromosome"/>
</dbReference>
<evidence type="ECO:0000256" key="4">
    <source>
        <dbReference type="HAMAP-Rule" id="MF_01281"/>
    </source>
</evidence>
<evidence type="ECO:0000313" key="7">
    <source>
        <dbReference type="Proteomes" id="UP001321786"/>
    </source>
</evidence>
<dbReference type="Gene3D" id="3.20.20.140">
    <property type="entry name" value="Metal-dependent hydrolases"/>
    <property type="match status" value="1"/>
</dbReference>
<comment type="cofactor">
    <cofactor evidence="4">
        <name>Zn(2+)</name>
        <dbReference type="ChEBI" id="CHEBI:29105"/>
    </cofactor>
    <text evidence="4">Binds 1 zinc ion per subunit.</text>
</comment>
<feature type="binding site" evidence="4">
    <location>
        <position position="90"/>
    </location>
    <ligand>
        <name>substrate</name>
    </ligand>
</feature>
<evidence type="ECO:0000313" key="6">
    <source>
        <dbReference type="EMBL" id="BEP29147.1"/>
    </source>
</evidence>
<dbReference type="GO" id="GO:0050270">
    <property type="term" value="F:S-adenosylhomocysteine deaminase activity"/>
    <property type="evidence" value="ECO:0007669"/>
    <property type="project" value="UniProtKB-UniRule"/>
</dbReference>
<feature type="binding site" evidence="4">
    <location>
        <position position="182"/>
    </location>
    <ligand>
        <name>substrate</name>
    </ligand>
</feature>
<dbReference type="KEGG" id="hprf:HLPR_14780"/>
<dbReference type="EC" id="3.5.4.28" evidence="4"/>
<keyword evidence="1 4" id="KW-0479">Metal-binding</keyword>
<protein>
    <recommendedName>
        <fullName evidence="4">5-methylthioadenosine/S-adenosylhomocysteine deaminase</fullName>
        <shortName evidence="4">MTA/SAH deaminase</shortName>
        <ecNumber evidence="4">3.5.4.28</ecNumber>
        <ecNumber evidence="4">3.5.4.31</ecNumber>
    </recommendedName>
</protein>
<dbReference type="InterPro" id="IPR011059">
    <property type="entry name" value="Metal-dep_hydrolase_composite"/>
</dbReference>
<comment type="catalytic activity">
    <reaction evidence="4">
        <text>S-methyl-5'-thioadenosine + H2O + H(+) = S-methyl-5'-thioinosine + NH4(+)</text>
        <dbReference type="Rhea" id="RHEA:25025"/>
        <dbReference type="ChEBI" id="CHEBI:15377"/>
        <dbReference type="ChEBI" id="CHEBI:15378"/>
        <dbReference type="ChEBI" id="CHEBI:17509"/>
        <dbReference type="ChEBI" id="CHEBI:28938"/>
        <dbReference type="ChEBI" id="CHEBI:48595"/>
        <dbReference type="EC" id="3.5.4.31"/>
    </reaction>
</comment>
<accession>A0AAU9EEM6</accession>
<dbReference type="PANTHER" id="PTHR43794">
    <property type="entry name" value="AMINOHYDROLASE SSNA-RELATED"/>
    <property type="match status" value="1"/>
</dbReference>